<dbReference type="InterPro" id="IPR016181">
    <property type="entry name" value="Acyl_CoA_acyltransferase"/>
</dbReference>
<dbReference type="SUPFAM" id="SSF55729">
    <property type="entry name" value="Acyl-CoA N-acyltransferases (Nat)"/>
    <property type="match status" value="1"/>
</dbReference>
<name>R4YNQ5_OLEAN</name>
<dbReference type="Gene3D" id="3.40.630.30">
    <property type="match status" value="1"/>
</dbReference>
<dbReference type="OrthoDB" id="9797178at2"/>
<reference evidence="2 3" key="1">
    <citation type="journal article" date="2013" name="Nat. Commun.">
        <title>Genome sequence and functional genomic analysis of the oil-degrading bacterium Oleispira antarctica.</title>
        <authorList>
            <person name="Kube M."/>
            <person name="Chernikova T.N."/>
            <person name="Al-Ramahi Y."/>
            <person name="Beloqui A."/>
            <person name="Lopez-Cortez N."/>
            <person name="Guazzaroni M.E."/>
            <person name="Heipieper H.J."/>
            <person name="Klages S."/>
            <person name="Kotsyurbenko O.R."/>
            <person name="Langer I."/>
            <person name="Nechitaylo T.Y."/>
            <person name="Lunsdorf H."/>
            <person name="Fernandez M."/>
            <person name="Juarez S."/>
            <person name="Ciordia S."/>
            <person name="Singer A."/>
            <person name="Kagan O."/>
            <person name="Egorova O."/>
            <person name="Petit P.A."/>
            <person name="Stogios P."/>
            <person name="Kim Y."/>
            <person name="Tchigvintsev A."/>
            <person name="Flick R."/>
            <person name="Denaro R."/>
            <person name="Genovese M."/>
            <person name="Albar J.P."/>
            <person name="Reva O.N."/>
            <person name="Martinez-Gomariz M."/>
            <person name="Tran H."/>
            <person name="Ferrer M."/>
            <person name="Savchenko A."/>
            <person name="Yakunin A.F."/>
            <person name="Yakimov M.M."/>
            <person name="Golyshina O.V."/>
            <person name="Reinhardt R."/>
            <person name="Golyshin P.N."/>
        </authorList>
    </citation>
    <scope>NUCLEOTIDE SEQUENCE [LARGE SCALE GENOMIC DNA]</scope>
</reference>
<feature type="domain" description="N-acetyltransferase" evidence="1">
    <location>
        <begin position="1"/>
        <end position="137"/>
    </location>
</feature>
<dbReference type="Pfam" id="PF13508">
    <property type="entry name" value="Acetyltransf_7"/>
    <property type="match status" value="1"/>
</dbReference>
<keyword evidence="3" id="KW-1185">Reference proteome</keyword>
<dbReference type="Proteomes" id="UP000032749">
    <property type="component" value="Chromosome"/>
</dbReference>
<protein>
    <submittedName>
        <fullName evidence="2">GCN5-related N-acetyltransferase</fullName>
    </submittedName>
</protein>
<sequence length="139" mass="15841">MQHILSSCQQLNQFYKQNKNKARAKPNDLMYAALNNEGEICSVLRLLPYNGFLFLRSVLTAETHRGSGIASDLIKHAVKQQQSHLIYTLPTPQALRLYQRLGFQPVSQSEIPAPLLASYRRFRRSNIGPTVMVINMTVR</sequence>
<dbReference type="EMBL" id="FO203512">
    <property type="protein sequence ID" value="CCK76726.1"/>
    <property type="molecule type" value="Genomic_DNA"/>
</dbReference>
<gene>
    <name evidence="2" type="ORF">OLEAN_C25500</name>
</gene>
<evidence type="ECO:0000313" key="2">
    <source>
        <dbReference type="EMBL" id="CCK76726.1"/>
    </source>
</evidence>
<dbReference type="HOGENOM" id="CLU_1843088_0_0_6"/>
<evidence type="ECO:0000313" key="3">
    <source>
        <dbReference type="Proteomes" id="UP000032749"/>
    </source>
</evidence>
<dbReference type="GO" id="GO:0016747">
    <property type="term" value="F:acyltransferase activity, transferring groups other than amino-acyl groups"/>
    <property type="evidence" value="ECO:0007669"/>
    <property type="project" value="InterPro"/>
</dbReference>
<organism evidence="2 3">
    <name type="scientific">Oleispira antarctica RB-8</name>
    <dbReference type="NCBI Taxonomy" id="698738"/>
    <lineage>
        <taxon>Bacteria</taxon>
        <taxon>Pseudomonadati</taxon>
        <taxon>Pseudomonadota</taxon>
        <taxon>Gammaproteobacteria</taxon>
        <taxon>Oceanospirillales</taxon>
        <taxon>Oceanospirillaceae</taxon>
        <taxon>Oleispira</taxon>
    </lineage>
</organism>
<dbReference type="CDD" id="cd04301">
    <property type="entry name" value="NAT_SF"/>
    <property type="match status" value="1"/>
</dbReference>
<dbReference type="STRING" id="698738.OLEAN_C25500"/>
<proteinExistence type="predicted"/>
<dbReference type="KEGG" id="oai:OLEAN_C25500"/>
<dbReference type="InterPro" id="IPR000182">
    <property type="entry name" value="GNAT_dom"/>
</dbReference>
<dbReference type="AlphaFoldDB" id="R4YNQ5"/>
<keyword evidence="2" id="KW-0808">Transferase</keyword>
<accession>R4YNQ5</accession>
<evidence type="ECO:0000259" key="1">
    <source>
        <dbReference type="PROSITE" id="PS51186"/>
    </source>
</evidence>
<dbReference type="PROSITE" id="PS51186">
    <property type="entry name" value="GNAT"/>
    <property type="match status" value="1"/>
</dbReference>